<dbReference type="Pfam" id="PF08445">
    <property type="entry name" value="FR47"/>
    <property type="match status" value="1"/>
</dbReference>
<evidence type="ECO:0000313" key="2">
    <source>
        <dbReference type="EMBL" id="MBD7945334.1"/>
    </source>
</evidence>
<dbReference type="EMBL" id="JACSQO010000008">
    <property type="protein sequence ID" value="MBD7945334.1"/>
    <property type="molecule type" value="Genomic_DNA"/>
</dbReference>
<keyword evidence="3" id="KW-1185">Reference proteome</keyword>
<organism evidence="2 3">
    <name type="scientific">Psychrobacillus faecigallinarum</name>
    <dbReference type="NCBI Taxonomy" id="2762235"/>
    <lineage>
        <taxon>Bacteria</taxon>
        <taxon>Bacillati</taxon>
        <taxon>Bacillota</taxon>
        <taxon>Bacilli</taxon>
        <taxon>Bacillales</taxon>
        <taxon>Bacillaceae</taxon>
        <taxon>Psychrobacillus</taxon>
    </lineage>
</organism>
<gene>
    <name evidence="2" type="ORF">H9650_14500</name>
</gene>
<sequence>MRFQIYESAEKFYDIAKPFLKQNEDKFSLFLGVLERIRVGGYEDPLMATIEEDGELLALFQMTPPHPLNIIFVDLNKIEALIDLCIEEILQRGIHIDSIISVKEWAIRFASKWEEKTGQANSLLMDQGLYRLDEVDDTLENSPGSWRFANNNDAPLIESWYSQFEEDTGLPSTAKEEIAQRVTAMLNGQEVFLWEDDGEIVSMMKKARPSTHGVTVSMVFTPKEKRRKGYARTMVAACSKELLKEYDFCVLYTDMLNPTSNKIYQEIGYQKLMDSVHLKLGNK</sequence>
<dbReference type="RefSeq" id="WP_144539367.1">
    <property type="nucleotide sequence ID" value="NZ_JACSQO010000008.1"/>
</dbReference>
<feature type="domain" description="GCN5-related N-acetyltransferase Rv2170-like" evidence="1">
    <location>
        <begin position="215"/>
        <end position="274"/>
    </location>
</feature>
<accession>A0ABR8RC28</accession>
<evidence type="ECO:0000313" key="3">
    <source>
        <dbReference type="Proteomes" id="UP000640786"/>
    </source>
</evidence>
<dbReference type="CDD" id="cd04301">
    <property type="entry name" value="NAT_SF"/>
    <property type="match status" value="1"/>
</dbReference>
<reference evidence="2 3" key="1">
    <citation type="submission" date="2020-08" db="EMBL/GenBank/DDBJ databases">
        <title>A Genomic Blueprint of the Chicken Gut Microbiome.</title>
        <authorList>
            <person name="Gilroy R."/>
            <person name="Ravi A."/>
            <person name="Getino M."/>
            <person name="Pursley I."/>
            <person name="Horton D.L."/>
            <person name="Alikhan N.-F."/>
            <person name="Baker D."/>
            <person name="Gharbi K."/>
            <person name="Hall N."/>
            <person name="Watson M."/>
            <person name="Adriaenssens E.M."/>
            <person name="Foster-Nyarko E."/>
            <person name="Jarju S."/>
            <person name="Secka A."/>
            <person name="Antonio M."/>
            <person name="Oren A."/>
            <person name="Chaudhuri R."/>
            <person name="La Ragione R.M."/>
            <person name="Hildebrand F."/>
            <person name="Pallen M.J."/>
        </authorList>
    </citation>
    <scope>NUCLEOTIDE SEQUENCE [LARGE SCALE GENOMIC DNA]</scope>
    <source>
        <strain evidence="2 3">Sa2BUA9</strain>
    </source>
</reference>
<evidence type="ECO:0000259" key="1">
    <source>
        <dbReference type="Pfam" id="PF08445"/>
    </source>
</evidence>
<comment type="caution">
    <text evidence="2">The sequence shown here is derived from an EMBL/GenBank/DDBJ whole genome shotgun (WGS) entry which is preliminary data.</text>
</comment>
<proteinExistence type="predicted"/>
<dbReference type="Proteomes" id="UP000640786">
    <property type="component" value="Unassembled WGS sequence"/>
</dbReference>
<dbReference type="InterPro" id="IPR013653">
    <property type="entry name" value="GCN5-like_dom"/>
</dbReference>
<dbReference type="Gene3D" id="3.40.630.30">
    <property type="match status" value="1"/>
</dbReference>
<name>A0ABR8RC28_9BACI</name>
<dbReference type="SUPFAM" id="SSF55729">
    <property type="entry name" value="Acyl-CoA N-acyltransferases (Nat)"/>
    <property type="match status" value="1"/>
</dbReference>
<protein>
    <submittedName>
        <fullName evidence="2">GNAT family N-acetyltransferase</fullName>
    </submittedName>
</protein>
<dbReference type="InterPro" id="IPR016181">
    <property type="entry name" value="Acyl_CoA_acyltransferase"/>
</dbReference>